<dbReference type="InterPro" id="IPR043504">
    <property type="entry name" value="Peptidase_S1_PA_chymotrypsin"/>
</dbReference>
<dbReference type="InParanoid" id="A0A1V9Y101"/>
<dbReference type="InterPro" id="IPR009003">
    <property type="entry name" value="Peptidase_S1_PA"/>
</dbReference>
<dbReference type="Gene3D" id="2.40.10.10">
    <property type="entry name" value="Trypsin-like serine proteases"/>
    <property type="match status" value="1"/>
</dbReference>
<dbReference type="PRINTS" id="PR00722">
    <property type="entry name" value="CHYMOTRYPSIN"/>
</dbReference>
<evidence type="ECO:0000256" key="1">
    <source>
        <dbReference type="ARBA" id="ARBA00022670"/>
    </source>
</evidence>
<keyword evidence="1 5" id="KW-0645">Protease</keyword>
<dbReference type="PROSITE" id="PS00134">
    <property type="entry name" value="TRYPSIN_HIS"/>
    <property type="match status" value="1"/>
</dbReference>
<dbReference type="FunCoup" id="A0A1V9Y101">
    <property type="interactions" value="14"/>
</dbReference>
<dbReference type="PANTHER" id="PTHR24252">
    <property type="entry name" value="ACROSIN-RELATED"/>
    <property type="match status" value="1"/>
</dbReference>
<dbReference type="Proteomes" id="UP000192247">
    <property type="component" value="Unassembled WGS sequence"/>
</dbReference>
<dbReference type="AlphaFoldDB" id="A0A1V9Y101"/>
<keyword evidence="4" id="KW-1015">Disulfide bond</keyword>
<keyword evidence="8" id="KW-1185">Reference proteome</keyword>
<accession>A0A1V9Y101</accession>
<keyword evidence="3 5" id="KW-0720">Serine protease</keyword>
<evidence type="ECO:0000313" key="7">
    <source>
        <dbReference type="EMBL" id="OQR79373.1"/>
    </source>
</evidence>
<protein>
    <submittedName>
        <fullName evidence="7">Testisin-like</fullName>
    </submittedName>
</protein>
<dbReference type="InterPro" id="IPR001314">
    <property type="entry name" value="Peptidase_S1A"/>
</dbReference>
<dbReference type="Pfam" id="PF00089">
    <property type="entry name" value="Trypsin"/>
    <property type="match status" value="1"/>
</dbReference>
<dbReference type="STRING" id="418985.A0A1V9Y101"/>
<dbReference type="OrthoDB" id="9448935at2759"/>
<keyword evidence="2 5" id="KW-0378">Hydrolase</keyword>
<evidence type="ECO:0000256" key="4">
    <source>
        <dbReference type="ARBA" id="ARBA00023157"/>
    </source>
</evidence>
<dbReference type="InterPro" id="IPR018114">
    <property type="entry name" value="TRYPSIN_HIS"/>
</dbReference>
<dbReference type="GO" id="GO:0004252">
    <property type="term" value="F:serine-type endopeptidase activity"/>
    <property type="evidence" value="ECO:0007669"/>
    <property type="project" value="InterPro"/>
</dbReference>
<reference evidence="7 8" key="1">
    <citation type="journal article" date="2017" name="Gigascience">
        <title>Draft genome of the honey bee ectoparasitic mite, Tropilaelaps mercedesae, is shaped by the parasitic life history.</title>
        <authorList>
            <person name="Dong X."/>
            <person name="Armstrong S.D."/>
            <person name="Xia D."/>
            <person name="Makepeace B.L."/>
            <person name="Darby A.C."/>
            <person name="Kadowaki T."/>
        </authorList>
    </citation>
    <scope>NUCLEOTIDE SEQUENCE [LARGE SCALE GENOMIC DNA]</scope>
    <source>
        <strain evidence="7">Wuxi-XJTLU</strain>
    </source>
</reference>
<evidence type="ECO:0000313" key="8">
    <source>
        <dbReference type="Proteomes" id="UP000192247"/>
    </source>
</evidence>
<dbReference type="GO" id="GO:0006508">
    <property type="term" value="P:proteolysis"/>
    <property type="evidence" value="ECO:0007669"/>
    <property type="project" value="UniProtKB-KW"/>
</dbReference>
<dbReference type="CDD" id="cd00190">
    <property type="entry name" value="Tryp_SPc"/>
    <property type="match status" value="1"/>
</dbReference>
<sequence length="333" mass="36729">MRDALSMTVAAGIFRRRTRAVMVTQGLEGDVHQQLCHSQWSVQRLLQLRLVPVLLMLFSSIERARASCGKSMGSSDRVARIVGGTEASPGEFPWMVSLRVRGDHFCGATIIHPKFVITAAHCVQGRNPRLFTARVGEHNMAEASLAEGEYQVRRIHVHPNYSHPKRYNNDIALLRLSADIAFSSEVQSICLPDEPEDERLGLNATVAGWGNLKDIETVSGQEIFMKLRPNVLQKVDLPLVNNSICNQWYKQAGKKVRLISSQICAGYANGSLDACQGDSGGPLMVHTGSRYKLVGVVSAGFGCARPLLPGLYTRVSYYIDWIREVITSADNPP</sequence>
<evidence type="ECO:0000259" key="6">
    <source>
        <dbReference type="PROSITE" id="PS50240"/>
    </source>
</evidence>
<dbReference type="PROSITE" id="PS50240">
    <property type="entry name" value="TRYPSIN_DOM"/>
    <property type="match status" value="1"/>
</dbReference>
<dbReference type="SMART" id="SM00020">
    <property type="entry name" value="Tryp_SPc"/>
    <property type="match status" value="1"/>
</dbReference>
<organism evidence="7 8">
    <name type="scientific">Tropilaelaps mercedesae</name>
    <dbReference type="NCBI Taxonomy" id="418985"/>
    <lineage>
        <taxon>Eukaryota</taxon>
        <taxon>Metazoa</taxon>
        <taxon>Ecdysozoa</taxon>
        <taxon>Arthropoda</taxon>
        <taxon>Chelicerata</taxon>
        <taxon>Arachnida</taxon>
        <taxon>Acari</taxon>
        <taxon>Parasitiformes</taxon>
        <taxon>Mesostigmata</taxon>
        <taxon>Gamasina</taxon>
        <taxon>Dermanyssoidea</taxon>
        <taxon>Laelapidae</taxon>
        <taxon>Tropilaelaps</taxon>
    </lineage>
</organism>
<gene>
    <name evidence="7" type="ORF">BIW11_05779</name>
</gene>
<dbReference type="SUPFAM" id="SSF50494">
    <property type="entry name" value="Trypsin-like serine proteases"/>
    <property type="match status" value="1"/>
</dbReference>
<name>A0A1V9Y101_9ACAR</name>
<feature type="domain" description="Peptidase S1" evidence="6">
    <location>
        <begin position="81"/>
        <end position="327"/>
    </location>
</feature>
<dbReference type="PROSITE" id="PS00135">
    <property type="entry name" value="TRYPSIN_SER"/>
    <property type="match status" value="1"/>
</dbReference>
<evidence type="ECO:0000256" key="2">
    <source>
        <dbReference type="ARBA" id="ARBA00022801"/>
    </source>
</evidence>
<evidence type="ECO:0000256" key="3">
    <source>
        <dbReference type="ARBA" id="ARBA00022825"/>
    </source>
</evidence>
<dbReference type="InterPro" id="IPR001254">
    <property type="entry name" value="Trypsin_dom"/>
</dbReference>
<dbReference type="InterPro" id="IPR033116">
    <property type="entry name" value="TRYPSIN_SER"/>
</dbReference>
<comment type="caution">
    <text evidence="7">The sequence shown here is derived from an EMBL/GenBank/DDBJ whole genome shotgun (WGS) entry which is preliminary data.</text>
</comment>
<dbReference type="EMBL" id="MNPL01001184">
    <property type="protein sequence ID" value="OQR79373.1"/>
    <property type="molecule type" value="Genomic_DNA"/>
</dbReference>
<dbReference type="FunFam" id="2.40.10.10:FF:000006">
    <property type="entry name" value="Serine proteinase stubble"/>
    <property type="match status" value="1"/>
</dbReference>
<dbReference type="PANTHER" id="PTHR24252:SF7">
    <property type="entry name" value="HYALIN"/>
    <property type="match status" value="1"/>
</dbReference>
<evidence type="ECO:0000256" key="5">
    <source>
        <dbReference type="RuleBase" id="RU363034"/>
    </source>
</evidence>
<proteinExistence type="predicted"/>